<dbReference type="AlphaFoldDB" id="A0A4Y2VS14"/>
<sequence length="115" mass="12974">MAVSAIDSSGHRTQAHTQTLPFRSIDKALINKCTIPPGGALPLSLYQLTSRHMILLWLATDIVVRWRATERNAKTAYDDLTWLDVQGSGRPPNSFAHICFLFKCLCRLNCLCRHH</sequence>
<evidence type="ECO:0000313" key="3">
    <source>
        <dbReference type="Proteomes" id="UP000499080"/>
    </source>
</evidence>
<name>A0A4Y2VS14_ARAVE</name>
<dbReference type="EMBL" id="BGPR01049563">
    <property type="protein sequence ID" value="GBO26547.1"/>
    <property type="molecule type" value="Genomic_DNA"/>
</dbReference>
<organism evidence="2 3">
    <name type="scientific">Araneus ventricosus</name>
    <name type="common">Orbweaver spider</name>
    <name type="synonym">Epeira ventricosa</name>
    <dbReference type="NCBI Taxonomy" id="182803"/>
    <lineage>
        <taxon>Eukaryota</taxon>
        <taxon>Metazoa</taxon>
        <taxon>Ecdysozoa</taxon>
        <taxon>Arthropoda</taxon>
        <taxon>Chelicerata</taxon>
        <taxon>Arachnida</taxon>
        <taxon>Araneae</taxon>
        <taxon>Araneomorphae</taxon>
        <taxon>Entelegynae</taxon>
        <taxon>Araneoidea</taxon>
        <taxon>Araneidae</taxon>
        <taxon>Araneus</taxon>
    </lineage>
</organism>
<reference evidence="2 3" key="1">
    <citation type="journal article" date="2019" name="Sci. Rep.">
        <title>Orb-weaving spider Araneus ventricosus genome elucidates the spidroin gene catalogue.</title>
        <authorList>
            <person name="Kono N."/>
            <person name="Nakamura H."/>
            <person name="Ohtoshi R."/>
            <person name="Moran D.A.P."/>
            <person name="Shinohara A."/>
            <person name="Yoshida Y."/>
            <person name="Fujiwara M."/>
            <person name="Mori M."/>
            <person name="Tomita M."/>
            <person name="Arakawa K."/>
        </authorList>
    </citation>
    <scope>NUCLEOTIDE SEQUENCE [LARGE SCALE GENOMIC DNA]</scope>
</reference>
<evidence type="ECO:0000313" key="2">
    <source>
        <dbReference type="EMBL" id="GBO26547.1"/>
    </source>
</evidence>
<dbReference type="Proteomes" id="UP000499080">
    <property type="component" value="Unassembled WGS sequence"/>
</dbReference>
<accession>A0A4Y2VS14</accession>
<comment type="caution">
    <text evidence="2">The sequence shown here is derived from an EMBL/GenBank/DDBJ whole genome shotgun (WGS) entry which is preliminary data.</text>
</comment>
<evidence type="ECO:0000313" key="1">
    <source>
        <dbReference type="EMBL" id="GBO26519.1"/>
    </source>
</evidence>
<dbReference type="EMBL" id="BGPR01049532">
    <property type="protein sequence ID" value="GBO26519.1"/>
    <property type="molecule type" value="Genomic_DNA"/>
</dbReference>
<proteinExistence type="predicted"/>
<keyword evidence="3" id="KW-1185">Reference proteome</keyword>
<protein>
    <submittedName>
        <fullName evidence="2">Uncharacterized protein</fullName>
    </submittedName>
</protein>
<gene>
    <name evidence="1" type="ORF">AVEN_221796_1</name>
    <name evidence="2" type="ORF">AVEN_255821_1</name>
</gene>